<evidence type="ECO:0000313" key="3">
    <source>
        <dbReference type="Proteomes" id="UP000076929"/>
    </source>
</evidence>
<dbReference type="Pfam" id="PF13460">
    <property type="entry name" value="NAD_binding_10"/>
    <property type="match status" value="1"/>
</dbReference>
<dbReference type="STRING" id="1652495.ccrud_05060"/>
<gene>
    <name evidence="2" type="ORF">ccrud_05060</name>
</gene>
<reference evidence="2 3" key="1">
    <citation type="submission" date="2016-05" db="EMBL/GenBank/DDBJ databases">
        <title>Complete genome sequence of Corynebacterium crudilactis, a new Corynebacterium species isolated from raw cow's milk.</title>
        <authorList>
            <person name="Christian R."/>
            <person name="Zimmermann J."/>
            <person name="Lipski A."/>
            <person name="Kalinowski J."/>
        </authorList>
    </citation>
    <scope>NUCLEOTIDE SEQUENCE [LARGE SCALE GENOMIC DNA]</scope>
    <source>
        <strain evidence="2 3">JZ16</strain>
    </source>
</reference>
<organism evidence="2 3">
    <name type="scientific">Corynebacterium crudilactis</name>
    <dbReference type="NCBI Taxonomy" id="1652495"/>
    <lineage>
        <taxon>Bacteria</taxon>
        <taxon>Bacillati</taxon>
        <taxon>Actinomycetota</taxon>
        <taxon>Actinomycetes</taxon>
        <taxon>Mycobacteriales</taxon>
        <taxon>Corynebacteriaceae</taxon>
        <taxon>Corynebacterium</taxon>
    </lineage>
</organism>
<feature type="domain" description="NAD(P)-binding" evidence="1">
    <location>
        <begin position="7"/>
        <end position="89"/>
    </location>
</feature>
<dbReference type="AlphaFoldDB" id="A0A172QSJ4"/>
<accession>A0A172QSJ4</accession>
<dbReference type="OrthoDB" id="3763081at2"/>
<name>A0A172QSJ4_9CORY</name>
<dbReference type="InterPro" id="IPR036291">
    <property type="entry name" value="NAD(P)-bd_dom_sf"/>
</dbReference>
<dbReference type="Gene3D" id="3.40.50.720">
    <property type="entry name" value="NAD(P)-binding Rossmann-like Domain"/>
    <property type="match status" value="1"/>
</dbReference>
<dbReference type="SUPFAM" id="SSF51735">
    <property type="entry name" value="NAD(P)-binding Rossmann-fold domains"/>
    <property type="match status" value="1"/>
</dbReference>
<dbReference type="InterPro" id="IPR016040">
    <property type="entry name" value="NAD(P)-bd_dom"/>
</dbReference>
<evidence type="ECO:0000259" key="1">
    <source>
        <dbReference type="Pfam" id="PF13460"/>
    </source>
</evidence>
<dbReference type="EMBL" id="CP015622">
    <property type="protein sequence ID" value="ANE03644.1"/>
    <property type="molecule type" value="Genomic_DNA"/>
</dbReference>
<evidence type="ECO:0000313" key="2">
    <source>
        <dbReference type="EMBL" id="ANE03644.1"/>
    </source>
</evidence>
<dbReference type="Proteomes" id="UP000076929">
    <property type="component" value="Chromosome"/>
</dbReference>
<sequence>MKLLIIGGNSGTGALLAEAALAQSHEVTVVSRSGSTTADPRIKQLNGDASDPGFITSAIHGADAVAITVGGSKGVKNARSHVTETVIGAVFPGGW</sequence>
<dbReference type="KEGG" id="ccjz:ccrud_05060"/>
<keyword evidence="3" id="KW-1185">Reference proteome</keyword>
<proteinExistence type="predicted"/>
<protein>
    <recommendedName>
        <fullName evidence="1">NAD(P)-binding domain-containing protein</fullName>
    </recommendedName>
</protein>